<evidence type="ECO:0000313" key="1">
    <source>
        <dbReference type="EMBL" id="CEK89257.1"/>
    </source>
</evidence>
<dbReference type="AlphaFoldDB" id="A0A0B7B8M0"/>
<gene>
    <name evidence="1" type="primary">ORF169831</name>
</gene>
<proteinExistence type="predicted"/>
<accession>A0A0B7B8M0</accession>
<name>A0A0B7B8M0_9EUPU</name>
<feature type="non-terminal residue" evidence="1">
    <location>
        <position position="73"/>
    </location>
</feature>
<sequence>VRVRHFRSFHHWPVGTTVTVYQNTDIISGKEQNYCYKGLLRKISVAVRKLHSTTQNPPKKIRYMLGLLSHHCV</sequence>
<reference evidence="1" key="1">
    <citation type="submission" date="2014-12" db="EMBL/GenBank/DDBJ databases">
        <title>Insight into the proteome of Arion vulgaris.</title>
        <authorList>
            <person name="Aradska J."/>
            <person name="Bulat T."/>
            <person name="Smidak R."/>
            <person name="Sarate P."/>
            <person name="Gangsoo J."/>
            <person name="Sialana F."/>
            <person name="Bilban M."/>
            <person name="Lubec G."/>
        </authorList>
    </citation>
    <scope>NUCLEOTIDE SEQUENCE</scope>
    <source>
        <tissue evidence="1">Skin</tissue>
    </source>
</reference>
<protein>
    <submittedName>
        <fullName evidence="1">Uncharacterized protein</fullName>
    </submittedName>
</protein>
<feature type="non-terminal residue" evidence="1">
    <location>
        <position position="1"/>
    </location>
</feature>
<dbReference type="EMBL" id="HACG01042392">
    <property type="protein sequence ID" value="CEK89257.1"/>
    <property type="molecule type" value="Transcribed_RNA"/>
</dbReference>
<organism evidence="1">
    <name type="scientific">Arion vulgaris</name>
    <dbReference type="NCBI Taxonomy" id="1028688"/>
    <lineage>
        <taxon>Eukaryota</taxon>
        <taxon>Metazoa</taxon>
        <taxon>Spiralia</taxon>
        <taxon>Lophotrochozoa</taxon>
        <taxon>Mollusca</taxon>
        <taxon>Gastropoda</taxon>
        <taxon>Heterobranchia</taxon>
        <taxon>Euthyneura</taxon>
        <taxon>Panpulmonata</taxon>
        <taxon>Eupulmonata</taxon>
        <taxon>Stylommatophora</taxon>
        <taxon>Helicina</taxon>
        <taxon>Arionoidea</taxon>
        <taxon>Arionidae</taxon>
        <taxon>Arion</taxon>
    </lineage>
</organism>